<evidence type="ECO:0000313" key="3">
    <source>
        <dbReference type="Proteomes" id="UP000710440"/>
    </source>
</evidence>
<name>A0A9P3C3M3_ASPVI</name>
<keyword evidence="3" id="KW-1185">Reference proteome</keyword>
<proteinExistence type="predicted"/>
<evidence type="ECO:0000313" key="2">
    <source>
        <dbReference type="EMBL" id="GIK05177.1"/>
    </source>
</evidence>
<protein>
    <recommendedName>
        <fullName evidence="4">Acetyltransferase</fullName>
    </recommendedName>
</protein>
<evidence type="ECO:0000256" key="1">
    <source>
        <dbReference type="SAM" id="MobiDB-lite"/>
    </source>
</evidence>
<gene>
    <name evidence="2" type="ORF">Aspvir_009280</name>
</gene>
<feature type="region of interest" description="Disordered" evidence="1">
    <location>
        <begin position="96"/>
        <end position="119"/>
    </location>
</feature>
<reference evidence="2 3" key="1">
    <citation type="submission" date="2021-02" db="EMBL/GenBank/DDBJ databases">
        <title>Pan-genome distribution and transcriptional activeness of fungal secondary metabolism genes in Aspergillus section Fumigati.</title>
        <authorList>
            <person name="Takahashi H."/>
            <person name="Umemura M."/>
            <person name="Ninomiya A."/>
            <person name="Kusuya Y."/>
            <person name="Urayama S."/>
            <person name="Shimizu M."/>
            <person name="Watanabe A."/>
            <person name="Kamei K."/>
            <person name="Yaguchi T."/>
            <person name="Hagiwara D."/>
        </authorList>
    </citation>
    <scope>NUCLEOTIDE SEQUENCE [LARGE SCALE GENOMIC DNA]</scope>
    <source>
        <strain evidence="2 3">IFM 47045</strain>
    </source>
</reference>
<dbReference type="Proteomes" id="UP000710440">
    <property type="component" value="Unassembled WGS sequence"/>
</dbReference>
<accession>A0A9P3C3M3</accession>
<evidence type="ECO:0008006" key="4">
    <source>
        <dbReference type="Google" id="ProtNLM"/>
    </source>
</evidence>
<dbReference type="RefSeq" id="XP_043128363.1">
    <property type="nucleotide sequence ID" value="XM_043272428.1"/>
</dbReference>
<dbReference type="AlphaFoldDB" id="A0A9P3C3M3"/>
<dbReference type="GeneID" id="66937262"/>
<organism evidence="2 3">
    <name type="scientific">Aspergillus viridinutans</name>
    <dbReference type="NCBI Taxonomy" id="75553"/>
    <lineage>
        <taxon>Eukaryota</taxon>
        <taxon>Fungi</taxon>
        <taxon>Dikarya</taxon>
        <taxon>Ascomycota</taxon>
        <taxon>Pezizomycotina</taxon>
        <taxon>Eurotiomycetes</taxon>
        <taxon>Eurotiomycetidae</taxon>
        <taxon>Eurotiales</taxon>
        <taxon>Aspergillaceae</taxon>
        <taxon>Aspergillus</taxon>
        <taxon>Aspergillus subgen. Fumigati</taxon>
    </lineage>
</organism>
<dbReference type="Gene3D" id="3.40.630.30">
    <property type="match status" value="1"/>
</dbReference>
<sequence>MVLSIRPAREADLETVGNIAAAAVNPTTDAISRRLFPPDLQPTNMPAGEACRQWRSARKTSRFHSNGTALMVAADDALHGQIVGFALWDVPVPASGGGCEPRQPQEPEPEPGPAVHAHPGLDQSALAEMRRILADDARAHFGDEMKRNVWRMCTSRGLATMPAD</sequence>
<comment type="caution">
    <text evidence="2">The sequence shown here is derived from an EMBL/GenBank/DDBJ whole genome shotgun (WGS) entry which is preliminary data.</text>
</comment>
<dbReference type="OrthoDB" id="410198at2759"/>
<dbReference type="EMBL" id="BOPL01000008">
    <property type="protein sequence ID" value="GIK05177.1"/>
    <property type="molecule type" value="Genomic_DNA"/>
</dbReference>